<keyword evidence="3" id="KW-1185">Reference proteome</keyword>
<evidence type="ECO:0000313" key="2">
    <source>
        <dbReference type="EMBL" id="KAJ3516061.1"/>
    </source>
</evidence>
<protein>
    <submittedName>
        <fullName evidence="2">Uncharacterized protein</fullName>
    </submittedName>
</protein>
<organism evidence="2 3">
    <name type="scientific">Agrocybe chaxingu</name>
    <dbReference type="NCBI Taxonomy" id="84603"/>
    <lineage>
        <taxon>Eukaryota</taxon>
        <taxon>Fungi</taxon>
        <taxon>Dikarya</taxon>
        <taxon>Basidiomycota</taxon>
        <taxon>Agaricomycotina</taxon>
        <taxon>Agaricomycetes</taxon>
        <taxon>Agaricomycetidae</taxon>
        <taxon>Agaricales</taxon>
        <taxon>Agaricineae</taxon>
        <taxon>Strophariaceae</taxon>
        <taxon>Agrocybe</taxon>
    </lineage>
</organism>
<comment type="caution">
    <text evidence="2">The sequence shown here is derived from an EMBL/GenBank/DDBJ whole genome shotgun (WGS) entry which is preliminary data.</text>
</comment>
<dbReference type="EMBL" id="JANKHO010000069">
    <property type="protein sequence ID" value="KAJ3516061.1"/>
    <property type="molecule type" value="Genomic_DNA"/>
</dbReference>
<dbReference type="AlphaFoldDB" id="A0A9W8TFD2"/>
<evidence type="ECO:0000256" key="1">
    <source>
        <dbReference type="SAM" id="MobiDB-lite"/>
    </source>
</evidence>
<reference evidence="2" key="1">
    <citation type="submission" date="2022-07" db="EMBL/GenBank/DDBJ databases">
        <title>Genome Sequence of Agrocybe chaxingu.</title>
        <authorList>
            <person name="Buettner E."/>
        </authorList>
    </citation>
    <scope>NUCLEOTIDE SEQUENCE</scope>
    <source>
        <strain evidence="2">MP-N11</strain>
    </source>
</reference>
<evidence type="ECO:0000313" key="3">
    <source>
        <dbReference type="Proteomes" id="UP001148786"/>
    </source>
</evidence>
<feature type="compositionally biased region" description="Basic and acidic residues" evidence="1">
    <location>
        <begin position="283"/>
        <end position="328"/>
    </location>
</feature>
<dbReference type="OrthoDB" id="3062029at2759"/>
<dbReference type="Proteomes" id="UP001148786">
    <property type="component" value="Unassembled WGS sequence"/>
</dbReference>
<accession>A0A9W8TFD2</accession>
<name>A0A9W8TFD2_9AGAR</name>
<proteinExistence type="predicted"/>
<gene>
    <name evidence="2" type="ORF">NLJ89_g1362</name>
</gene>
<sequence>MTDQAVGWELELPPLINGTNDSPSQAIITWKWCISRSYSSPDDIQNATVEAIRWFKNVEGLEHEFLVVTVQRRGRGTATLRLERRPSRDHVDNITDDFVGNPEVLEQLPAAIHEQLRRDVEQEKKALSRHVVKIPDKKENVQNNDTIVQVRNSDGQLSCCFEKVSLVATYSFETPFPLRDLVFAASEVSQHSDAYLLLLQQCYWFCRTIVGVIVKNYPCAIEEGPVFKASGTYTVKALRFPPLQINQDNSNEVQTISDKFKESIQRHDEEILKKYMDGAGGKAIEKERADKEEQRRKDAEERVRRVCKERDELNEKVKQMEEERERRKQTQAGSFN</sequence>
<feature type="region of interest" description="Disordered" evidence="1">
    <location>
        <begin position="282"/>
        <end position="336"/>
    </location>
</feature>